<gene>
    <name evidence="2" type="ORF">QLX08_000989</name>
</gene>
<evidence type="ECO:0000313" key="2">
    <source>
        <dbReference type="EMBL" id="KAK9309236.1"/>
    </source>
</evidence>
<sequence>MKGEEEEPKRELSGTVFHLNTSSINQPDNKRKEPNPKKSRIDGFTAVTTHIRLLSARASQMSGIGACLRQFNKAFLPSSTVFASGGSQALVRLSSSRSAAMF</sequence>
<keyword evidence="3" id="KW-1185">Reference proteome</keyword>
<dbReference type="Proteomes" id="UP001432146">
    <property type="component" value="Unassembled WGS sequence"/>
</dbReference>
<organism evidence="2 3">
    <name type="scientific">Tetragonisca angustula</name>
    <dbReference type="NCBI Taxonomy" id="166442"/>
    <lineage>
        <taxon>Eukaryota</taxon>
        <taxon>Metazoa</taxon>
        <taxon>Ecdysozoa</taxon>
        <taxon>Arthropoda</taxon>
        <taxon>Hexapoda</taxon>
        <taxon>Insecta</taxon>
        <taxon>Pterygota</taxon>
        <taxon>Neoptera</taxon>
        <taxon>Endopterygota</taxon>
        <taxon>Hymenoptera</taxon>
        <taxon>Apocrita</taxon>
        <taxon>Aculeata</taxon>
        <taxon>Apoidea</taxon>
        <taxon>Anthophila</taxon>
        <taxon>Apidae</taxon>
        <taxon>Tetragonisca</taxon>
    </lineage>
</organism>
<reference evidence="2 3" key="1">
    <citation type="submission" date="2024-05" db="EMBL/GenBank/DDBJ databases">
        <title>The nuclear and mitochondrial genome assemblies of Tetragonisca angustula (Apidae: Meliponini), a tiny yet remarkable pollinator in the Neotropics.</title>
        <authorList>
            <person name="Ferrari R."/>
            <person name="Ricardo P.C."/>
            <person name="Dias F.C."/>
            <person name="Araujo N.S."/>
            <person name="Soares D.O."/>
            <person name="Zhou Q.-S."/>
            <person name="Zhu C.-D."/>
            <person name="Coutinho L."/>
            <person name="Airas M.C."/>
            <person name="Batista T.M."/>
        </authorList>
    </citation>
    <scope>NUCLEOTIDE SEQUENCE [LARGE SCALE GENOMIC DNA]</scope>
    <source>
        <strain evidence="2">ASF017062</strain>
        <tissue evidence="2">Abdomen</tissue>
    </source>
</reference>
<evidence type="ECO:0000313" key="3">
    <source>
        <dbReference type="Proteomes" id="UP001432146"/>
    </source>
</evidence>
<feature type="compositionally biased region" description="Basic and acidic residues" evidence="1">
    <location>
        <begin position="28"/>
        <end position="40"/>
    </location>
</feature>
<feature type="compositionally biased region" description="Basic and acidic residues" evidence="1">
    <location>
        <begin position="1"/>
        <end position="12"/>
    </location>
</feature>
<feature type="region of interest" description="Disordered" evidence="1">
    <location>
        <begin position="1"/>
        <end position="40"/>
    </location>
</feature>
<dbReference type="AlphaFoldDB" id="A0AAW1AJI7"/>
<proteinExistence type="predicted"/>
<accession>A0AAW1AJI7</accession>
<comment type="caution">
    <text evidence="2">The sequence shown here is derived from an EMBL/GenBank/DDBJ whole genome shotgun (WGS) entry which is preliminary data.</text>
</comment>
<feature type="compositionally biased region" description="Polar residues" evidence="1">
    <location>
        <begin position="18"/>
        <end position="27"/>
    </location>
</feature>
<dbReference type="EMBL" id="JAWNGG020000013">
    <property type="protein sequence ID" value="KAK9309236.1"/>
    <property type="molecule type" value="Genomic_DNA"/>
</dbReference>
<protein>
    <submittedName>
        <fullName evidence="2">Uncharacterized protein</fullName>
    </submittedName>
</protein>
<evidence type="ECO:0000256" key="1">
    <source>
        <dbReference type="SAM" id="MobiDB-lite"/>
    </source>
</evidence>
<name>A0AAW1AJI7_9HYME</name>